<sequence length="322" mass="35434">MKSYTVAAIAAITATAAASLYNETTTNHTCVLQPNVLSCSAQANPRSVDSCCAETFGGLFLSTQYWDTYTGLESQGQVLPLNTWTLHGLWPDFCNGSYTQYCDLTRQFDPSPSPNTTNGLPNGTVVPRYTGPNIGTFLTPFQRNDLLAYMNTFWINQGGPNYDFWGHEFSKHATCFSTFDVPCYGPQYVQHQEVVDFFETAILYYRRLPTYGWLSAAGIRPSNTTTYSLSAIESALRTGYGATPYVGCSGPRYNTTAAGRNSTDNGYTQISEVWYYFHAFNRPQSGQWLPVNQTGSSSCARTPGALQYLQRTPTSVGTAVGP</sequence>
<dbReference type="InterPro" id="IPR018188">
    <property type="entry name" value="RNase_T2_His_AS_1"/>
</dbReference>
<evidence type="ECO:0000256" key="6">
    <source>
        <dbReference type="RuleBase" id="RU004328"/>
    </source>
</evidence>
<dbReference type="InterPro" id="IPR033130">
    <property type="entry name" value="RNase_T2_His_AS_2"/>
</dbReference>
<evidence type="ECO:0000256" key="2">
    <source>
        <dbReference type="ARBA" id="ARBA00012571"/>
    </source>
</evidence>
<dbReference type="Proteomes" id="UP000011761">
    <property type="component" value="Unassembled WGS sequence"/>
</dbReference>
<dbReference type="SUPFAM" id="SSF55895">
    <property type="entry name" value="Ribonuclease Rh-like"/>
    <property type="match status" value="1"/>
</dbReference>
<dbReference type="PROSITE" id="PS00531">
    <property type="entry name" value="RNASE_T2_2"/>
    <property type="match status" value="1"/>
</dbReference>
<dbReference type="GO" id="GO:0033897">
    <property type="term" value="F:ribonuclease T2 activity"/>
    <property type="evidence" value="ECO:0007669"/>
    <property type="project" value="UniProtKB-EC"/>
</dbReference>
<evidence type="ECO:0000256" key="4">
    <source>
        <dbReference type="ARBA" id="ARBA00023157"/>
    </source>
</evidence>
<dbReference type="PANTHER" id="PTHR11240:SF17">
    <property type="entry name" value="RIBONUCLEASE T2"/>
    <property type="match status" value="1"/>
</dbReference>
<dbReference type="Pfam" id="PF00445">
    <property type="entry name" value="Ribonuclease_T2"/>
    <property type="match status" value="1"/>
</dbReference>
<name>M2LIF8_BAUPA</name>
<keyword evidence="4" id="KW-1015">Disulfide bond</keyword>
<dbReference type="InterPro" id="IPR036430">
    <property type="entry name" value="RNase_T2-like_sf"/>
</dbReference>
<keyword evidence="9" id="KW-1185">Reference proteome</keyword>
<proteinExistence type="inferred from homology"/>
<dbReference type="InterPro" id="IPR033697">
    <property type="entry name" value="Ribonuclease_T2_eukaryotic"/>
</dbReference>
<evidence type="ECO:0000313" key="9">
    <source>
        <dbReference type="Proteomes" id="UP000011761"/>
    </source>
</evidence>
<comment type="similarity">
    <text evidence="1 6">Belongs to the RNase T2 family.</text>
</comment>
<dbReference type="RefSeq" id="XP_007678950.1">
    <property type="nucleotide sequence ID" value="XM_007680760.1"/>
</dbReference>
<dbReference type="KEGG" id="bcom:BAUCODRAFT_215932"/>
<organism evidence="8 9">
    <name type="scientific">Baudoinia panamericana (strain UAMH 10762)</name>
    <name type="common">Angels' share fungus</name>
    <name type="synonym">Baudoinia compniacensis (strain UAMH 10762)</name>
    <dbReference type="NCBI Taxonomy" id="717646"/>
    <lineage>
        <taxon>Eukaryota</taxon>
        <taxon>Fungi</taxon>
        <taxon>Dikarya</taxon>
        <taxon>Ascomycota</taxon>
        <taxon>Pezizomycotina</taxon>
        <taxon>Dothideomycetes</taxon>
        <taxon>Dothideomycetidae</taxon>
        <taxon>Mycosphaerellales</taxon>
        <taxon>Teratosphaeriaceae</taxon>
        <taxon>Baudoinia</taxon>
    </lineage>
</organism>
<accession>M2LIF8</accession>
<dbReference type="GO" id="GO:0003723">
    <property type="term" value="F:RNA binding"/>
    <property type="evidence" value="ECO:0007669"/>
    <property type="project" value="InterPro"/>
</dbReference>
<dbReference type="PROSITE" id="PS00530">
    <property type="entry name" value="RNASE_T2_1"/>
    <property type="match status" value="1"/>
</dbReference>
<protein>
    <recommendedName>
        <fullName evidence="2">ribonuclease T2</fullName>
        <ecNumber evidence="2">4.6.1.19</ecNumber>
    </recommendedName>
</protein>
<dbReference type="Gene3D" id="3.90.730.10">
    <property type="entry name" value="Ribonuclease T2-like"/>
    <property type="match status" value="1"/>
</dbReference>
<dbReference type="EMBL" id="KB445559">
    <property type="protein sequence ID" value="EMC93952.1"/>
    <property type="molecule type" value="Genomic_DNA"/>
</dbReference>
<keyword evidence="7" id="KW-0732">Signal</keyword>
<dbReference type="eggNOG" id="KOG1642">
    <property type="taxonomic scope" value="Eukaryota"/>
</dbReference>
<dbReference type="GO" id="GO:0006401">
    <property type="term" value="P:RNA catabolic process"/>
    <property type="evidence" value="ECO:0007669"/>
    <property type="project" value="TreeGrafter"/>
</dbReference>
<feature type="active site" evidence="5">
    <location>
        <position position="87"/>
    </location>
</feature>
<evidence type="ECO:0000256" key="3">
    <source>
        <dbReference type="ARBA" id="ARBA00022759"/>
    </source>
</evidence>
<keyword evidence="3" id="KW-0255">Endonuclease</keyword>
<keyword evidence="3" id="KW-0540">Nuclease</keyword>
<dbReference type="OMA" id="IWYYERT"/>
<reference evidence="8 9" key="1">
    <citation type="journal article" date="2012" name="PLoS Pathog.">
        <title>Diverse lifestyles and strategies of plant pathogenesis encoded in the genomes of eighteen Dothideomycetes fungi.</title>
        <authorList>
            <person name="Ohm R.A."/>
            <person name="Feau N."/>
            <person name="Henrissat B."/>
            <person name="Schoch C.L."/>
            <person name="Horwitz B.A."/>
            <person name="Barry K.W."/>
            <person name="Condon B.J."/>
            <person name="Copeland A.C."/>
            <person name="Dhillon B."/>
            <person name="Glaser F."/>
            <person name="Hesse C.N."/>
            <person name="Kosti I."/>
            <person name="LaButti K."/>
            <person name="Lindquist E.A."/>
            <person name="Lucas S."/>
            <person name="Salamov A.A."/>
            <person name="Bradshaw R.E."/>
            <person name="Ciuffetti L."/>
            <person name="Hamelin R.C."/>
            <person name="Kema G.H.J."/>
            <person name="Lawrence C."/>
            <person name="Scott J.A."/>
            <person name="Spatafora J.W."/>
            <person name="Turgeon B.G."/>
            <person name="de Wit P.J.G.M."/>
            <person name="Zhong S."/>
            <person name="Goodwin S.B."/>
            <person name="Grigoriev I.V."/>
        </authorList>
    </citation>
    <scope>NUCLEOTIDE SEQUENCE [LARGE SCALE GENOMIC DNA]</scope>
    <source>
        <strain evidence="8 9">UAMH 10762</strain>
    </source>
</reference>
<feature type="active site" evidence="5">
    <location>
        <position position="172"/>
    </location>
</feature>
<gene>
    <name evidence="8" type="ORF">BAUCODRAFT_215932</name>
</gene>
<keyword evidence="3" id="KW-0378">Hydrolase</keyword>
<evidence type="ECO:0000256" key="1">
    <source>
        <dbReference type="ARBA" id="ARBA00007469"/>
    </source>
</evidence>
<evidence type="ECO:0000313" key="8">
    <source>
        <dbReference type="EMBL" id="EMC93952.1"/>
    </source>
</evidence>
<dbReference type="OrthoDB" id="435754at2759"/>
<evidence type="ECO:0000256" key="5">
    <source>
        <dbReference type="PIRSR" id="PIRSR633697-1"/>
    </source>
</evidence>
<dbReference type="PANTHER" id="PTHR11240">
    <property type="entry name" value="RIBONUCLEASE T2"/>
    <property type="match status" value="1"/>
</dbReference>
<dbReference type="AlphaFoldDB" id="M2LIF8"/>
<feature type="signal peptide" evidence="7">
    <location>
        <begin position="1"/>
        <end position="18"/>
    </location>
</feature>
<dbReference type="GO" id="GO:0005576">
    <property type="term" value="C:extracellular region"/>
    <property type="evidence" value="ECO:0007669"/>
    <property type="project" value="TreeGrafter"/>
</dbReference>
<dbReference type="CDD" id="cd01061">
    <property type="entry name" value="RNase_T2_euk"/>
    <property type="match status" value="1"/>
</dbReference>
<dbReference type="InterPro" id="IPR001568">
    <property type="entry name" value="RNase_T2-like"/>
</dbReference>
<dbReference type="EC" id="4.6.1.19" evidence="2"/>
<evidence type="ECO:0000256" key="7">
    <source>
        <dbReference type="SAM" id="SignalP"/>
    </source>
</evidence>
<feature type="chain" id="PRO_5004021456" description="ribonuclease T2" evidence="7">
    <location>
        <begin position="19"/>
        <end position="322"/>
    </location>
</feature>
<dbReference type="HOGENOM" id="CLU_037966_2_0_1"/>
<feature type="active site" evidence="5">
    <location>
        <position position="168"/>
    </location>
</feature>
<dbReference type="GeneID" id="19109778"/>